<gene>
    <name evidence="1" type="ORF">UFOVP22_15</name>
</gene>
<accession>A0A6J5TAG6</accession>
<proteinExistence type="predicted"/>
<organism evidence="1">
    <name type="scientific">uncultured Caudovirales phage</name>
    <dbReference type="NCBI Taxonomy" id="2100421"/>
    <lineage>
        <taxon>Viruses</taxon>
        <taxon>Duplodnaviria</taxon>
        <taxon>Heunggongvirae</taxon>
        <taxon>Uroviricota</taxon>
        <taxon>Caudoviricetes</taxon>
        <taxon>Peduoviridae</taxon>
        <taxon>Maltschvirus</taxon>
        <taxon>Maltschvirus maltsch</taxon>
    </lineage>
</organism>
<reference evidence="1" key="1">
    <citation type="submission" date="2020-05" db="EMBL/GenBank/DDBJ databases">
        <authorList>
            <person name="Chiriac C."/>
            <person name="Salcher M."/>
            <person name="Ghai R."/>
            <person name="Kavagutti S V."/>
        </authorList>
    </citation>
    <scope>NUCLEOTIDE SEQUENCE</scope>
</reference>
<name>A0A6J5TAG6_9CAUD</name>
<dbReference type="EMBL" id="LR797818">
    <property type="protein sequence ID" value="CAB4240843.1"/>
    <property type="molecule type" value="Genomic_DNA"/>
</dbReference>
<evidence type="ECO:0000313" key="1">
    <source>
        <dbReference type="EMBL" id="CAB4240843.1"/>
    </source>
</evidence>
<sequence>MIKKAKRKVDEYQWHVQLDCKVQIVKIGNFPDTVFVKLPDGKETQVDVAYLAKLKEV</sequence>
<protein>
    <submittedName>
        <fullName evidence="1">Uncharacterized protein</fullName>
    </submittedName>
</protein>